<feature type="region of interest" description="Disordered" evidence="18">
    <location>
        <begin position="569"/>
        <end position="602"/>
    </location>
</feature>
<dbReference type="Pfam" id="PF01363">
    <property type="entry name" value="FYVE"/>
    <property type="match status" value="1"/>
</dbReference>
<dbReference type="SMART" id="SM00330">
    <property type="entry name" value="PIPKc"/>
    <property type="match status" value="1"/>
</dbReference>
<feature type="region of interest" description="Disordered" evidence="18">
    <location>
        <begin position="803"/>
        <end position="826"/>
    </location>
</feature>
<evidence type="ECO:0000256" key="13">
    <source>
        <dbReference type="ARBA" id="ARBA00022833"/>
    </source>
</evidence>
<dbReference type="GO" id="GO:0000329">
    <property type="term" value="C:fungal-type vacuole membrane"/>
    <property type="evidence" value="ECO:0007669"/>
    <property type="project" value="TreeGrafter"/>
</dbReference>
<feature type="region of interest" description="Disordered" evidence="18">
    <location>
        <begin position="902"/>
        <end position="922"/>
    </location>
</feature>
<evidence type="ECO:0000313" key="21">
    <source>
        <dbReference type="EMBL" id="KAF8003034.1"/>
    </source>
</evidence>
<evidence type="ECO:0000256" key="15">
    <source>
        <dbReference type="ARBA" id="ARBA00075294"/>
    </source>
</evidence>
<dbReference type="Gene3D" id="3.30.810.10">
    <property type="entry name" value="2-Layer Sandwich"/>
    <property type="match status" value="1"/>
</dbReference>
<dbReference type="InterPro" id="IPR013083">
    <property type="entry name" value="Znf_RING/FYVE/PHD"/>
</dbReference>
<keyword evidence="10 16" id="KW-0863">Zinc-finger</keyword>
<evidence type="ECO:0000256" key="18">
    <source>
        <dbReference type="SAM" id="MobiDB-lite"/>
    </source>
</evidence>
<dbReference type="PANTHER" id="PTHR45748">
    <property type="entry name" value="1-PHOSPHATIDYLINOSITOL 3-PHOSPHATE 5-KINASE-RELATED"/>
    <property type="match status" value="1"/>
</dbReference>
<feature type="region of interest" description="Disordered" evidence="18">
    <location>
        <begin position="386"/>
        <end position="413"/>
    </location>
</feature>
<comment type="subcellular location">
    <subcellularLocation>
        <location evidence="3">Cytoplasm</location>
    </subcellularLocation>
    <subcellularLocation>
        <location evidence="2">Endosome</location>
    </subcellularLocation>
</comment>
<dbReference type="SUPFAM" id="SSF56104">
    <property type="entry name" value="SAICAR synthase-like"/>
    <property type="match status" value="1"/>
</dbReference>
<keyword evidence="13" id="KW-0862">Zinc</keyword>
<organism evidence="21 22">
    <name type="scientific">Metschnikowia pulcherrima</name>
    <dbReference type="NCBI Taxonomy" id="27326"/>
    <lineage>
        <taxon>Eukaryota</taxon>
        <taxon>Fungi</taxon>
        <taxon>Dikarya</taxon>
        <taxon>Ascomycota</taxon>
        <taxon>Saccharomycotina</taxon>
        <taxon>Pichiomycetes</taxon>
        <taxon>Metschnikowiaceae</taxon>
        <taxon>Metschnikowia</taxon>
    </lineage>
</organism>
<dbReference type="InterPro" id="IPR017455">
    <property type="entry name" value="Znf_FYVE-rel"/>
</dbReference>
<evidence type="ECO:0000256" key="8">
    <source>
        <dbReference type="ARBA" id="ARBA00022741"/>
    </source>
</evidence>
<keyword evidence="22" id="KW-1185">Reference proteome</keyword>
<dbReference type="InterPro" id="IPR011011">
    <property type="entry name" value="Znf_FYVE_PHD"/>
</dbReference>
<dbReference type="Gene3D" id="3.50.7.10">
    <property type="entry name" value="GroEL"/>
    <property type="match status" value="1"/>
</dbReference>
<feature type="compositionally biased region" description="Polar residues" evidence="18">
    <location>
        <begin position="569"/>
        <end position="589"/>
    </location>
</feature>
<evidence type="ECO:0000256" key="10">
    <source>
        <dbReference type="ARBA" id="ARBA00022771"/>
    </source>
</evidence>
<keyword evidence="14 17" id="KW-0067">ATP-binding</keyword>
<evidence type="ECO:0000256" key="2">
    <source>
        <dbReference type="ARBA" id="ARBA00004177"/>
    </source>
</evidence>
<accession>A0A8H7GV02</accession>
<comment type="catalytic activity">
    <reaction evidence="1">
        <text>a 1,2-diacyl-sn-glycero-3-phospho-(1D-myo-inositol-3-phosphate) + ATP = a 1,2-diacyl-sn-glycero-3-phospho-(1D-myo-inositol-3,5-bisphosphate) + ADP + H(+)</text>
        <dbReference type="Rhea" id="RHEA:13609"/>
        <dbReference type="ChEBI" id="CHEBI:15378"/>
        <dbReference type="ChEBI" id="CHEBI:30616"/>
        <dbReference type="ChEBI" id="CHEBI:57923"/>
        <dbReference type="ChEBI" id="CHEBI:58088"/>
        <dbReference type="ChEBI" id="CHEBI:456216"/>
        <dbReference type="EC" id="2.7.1.150"/>
    </reaction>
</comment>
<keyword evidence="9" id="KW-0967">Endosome</keyword>
<feature type="compositionally biased region" description="Low complexity" evidence="18">
    <location>
        <begin position="150"/>
        <end position="159"/>
    </location>
</feature>
<gene>
    <name evidence="21" type="ORF">HF325_002279</name>
</gene>
<evidence type="ECO:0000256" key="7">
    <source>
        <dbReference type="ARBA" id="ARBA00022723"/>
    </source>
</evidence>
<dbReference type="PROSITE" id="PS50178">
    <property type="entry name" value="ZF_FYVE"/>
    <property type="match status" value="1"/>
</dbReference>
<feature type="region of interest" description="Disordered" evidence="18">
    <location>
        <begin position="711"/>
        <end position="732"/>
    </location>
</feature>
<feature type="compositionally biased region" description="Low complexity" evidence="18">
    <location>
        <begin position="386"/>
        <end position="397"/>
    </location>
</feature>
<evidence type="ECO:0000256" key="3">
    <source>
        <dbReference type="ARBA" id="ARBA00004496"/>
    </source>
</evidence>
<feature type="compositionally biased region" description="Polar residues" evidence="18">
    <location>
        <begin position="803"/>
        <end position="815"/>
    </location>
</feature>
<dbReference type="Gene3D" id="3.30.40.10">
    <property type="entry name" value="Zinc/RING finger domain, C3HC4 (zinc finger)"/>
    <property type="match status" value="1"/>
</dbReference>
<evidence type="ECO:0000259" key="19">
    <source>
        <dbReference type="PROSITE" id="PS50178"/>
    </source>
</evidence>
<evidence type="ECO:0000256" key="17">
    <source>
        <dbReference type="PROSITE-ProRule" id="PRU00781"/>
    </source>
</evidence>
<evidence type="ECO:0000256" key="12">
    <source>
        <dbReference type="ARBA" id="ARBA00022786"/>
    </source>
</evidence>
<dbReference type="OrthoDB" id="158357at2759"/>
<protein>
    <recommendedName>
        <fullName evidence="4">1-phosphatidylinositol-3-phosphate 5-kinase</fullName>
        <ecNumber evidence="4">2.7.1.150</ecNumber>
    </recommendedName>
    <alternativeName>
        <fullName evidence="15">Type III PIP kinase</fullName>
    </alternativeName>
</protein>
<evidence type="ECO:0000256" key="16">
    <source>
        <dbReference type="PROSITE-ProRule" id="PRU00091"/>
    </source>
</evidence>
<evidence type="ECO:0000256" key="4">
    <source>
        <dbReference type="ARBA" id="ARBA00012009"/>
    </source>
</evidence>
<sequence length="2340" mass="264485">MSSSARNVSYQGYPLSPNPLAAESSSLQKLDDFVSFPTLPDPEVVANRSLSTIISKTLRKVTNNASNLVHNYTSPPVGVAPREEDILDTLLLYSHDGLRSSAAEVPIHDVALGNRGKSPTMPSLPPADPALGPLGPKPPIPVAKKDFEHSSAPSSSHAPDSLPLVTAPPIVTQKDANLESRKRPPVPEAPQTTDNVPRVTSDNLFLKLTSSNALKKPMALLSTSDVTAAANSTPESITSARSLAQSSSRLPLIEPGPLTLPKTRTESALKSSAVRMLQNRILSIFNNLPNDIEVSDEDSASDQDTENHETLTNSLVNADGAGMAFMNLLKQKPALRVRISEALTATRKLSPKKLRSQSRKTSGHFSAAILDGAKSIIHTNLPGVGSSSSSMVGSVGAKKSKKQKQRPHKLLNNPLKNGGIPKKYWMNDSFVSDCLNCFKQFTAFRRKHHCRFCGQIFCADCTLFISYSQYKQQRHGKHGGKVTKAYKDNLRVCKPCYSDVVVYLSDDSLSSEEEIIGLSEARSLSGLPVEAGSDKASARLRSYSASSMHSSAILESPLLNSKHLPVFSSRDSPSLNSAPSPFAENTQRSPEGILQRHPPKMAIPTRRTGEAVEIAIPSGSYTQSSSLNIHQNLRSAHALSSMNAVGSELPEAKSWFKSYPRRSASVSSELGNLKSLENISSFYKSVVNGKYARLPTTAKLEFSKRAHNILAQNQDSEAEPEEEEAESENEDEKVMSLYTSLNRLAASSSIPTRPLNHLSTSMPGVPTLLEFPGIEGKYGPANLGQSSAMTRFEFKPIDTFNNSSLTENKQRSNYRSNERAKASMRRIKDRRNQRLVRKIQNGISMIPSVEARNLVHANTTPDQLNSSTLTTQAIDKSFPLGDESPSRRTPIQSIMPARELKSNTTCFSSRSDDRKSFTQSPRDSLDDRIHLITDLTKLQVLDSVDAPEPSVQATLGSMFDEKLRQMIVQCLEDCDIKGDNEQRRWVETLLKTFASIHRVKITDTLDVKQYIKIKKILGGKIEDTSVLEGLFITKDIDSKRMQSLIQNPKIALLVFPLEYLKQKEQFISLRVVNSQQSVYISNLVSRLISLEPDIVVVGDTVCGLAEKLLEEANITVISNVKPQVIERISRYTKGDIFQSVNDLFFKKGSLGACGRFEVKRFVFGDFVKTFSFFVGSQVELGFTICLRGGDEEYLSSVKYASESLVPAAFNFRFERSLFQDFSLVIGSNRRMQDGLDPASLEELMQVDTQDKLDLKAVCVSSMEALGVLNYVKLFAERILSFSPAISYPLPVTLSDVIRSFSKFVHYYELDKSVQRMSELDEIKSEWLSDLQFDFNLERFSGKPDVMLFLKFVSTEWMHFFQREFNFRLRIWSNSMKYSVYQLYPIFHRNIHFLHSRVSIKHATPCYGPMVVVVDFYSDNDKCLGTFLDQTLQETSRSCDECGDLLLNHYKTYVHGNYKIDLIVESVDDVHGQEQFKDKGDRIMWSYCPECNVSSPVSSMSDDTYFLSLGKFFELNFWSRDTWHEKHCEHDFFRSQVKYFGINGFFIRFEISGITTYEVVVPRKKLEFVASTNLELKLESLKTIQESSSKFFQSIMNRLNRIKVDTFDKAEAGHEKIEELKERVKSDQAFISSKTLKIYESTLPTNYMSLNVIQRDIQELGVVWDREFNDFEKRFLPTENEITKITQFHLRNFLMDRLDSEMKDNADSIRVMTQKEEASHMRDSPIQELPRSPLDDPSDQKSTSEDLLSIGSRRIPLTLIEDKIMQIRQSFEEDQNKHISRSPAKPKPDLEIDFSLHEVIGQQAPKRVQDLTNYFNQMTVEFQKQREAVLERQSSKYKAIPIVSSQPIVEIYDNIEDVVDDDNRLKTTSRASLALERSHESSTSGSKNQSDLRELRTVADDVHCGTLTDNREHEEGAKDPTKSKVEIPQPEKNSLLKSLSNFWADRSATLWDSLEYPLDFTEHTFADSEVIVREDEPSSLVAFCLSTNDYKLKIAGMGSDESVNTEDKSSETMEFSEQFQKKSDHFAKLERKFKKRNDQAKSEESDLEIALNKTKSNHLKYQFVDGSTEMSCKIFYSEQFDALRKACGVDDSYIQSLSRCVKWNSTGGKSGSNFLKTLDNRYVVKELSKSELESFVSIAPFYFKYISQSTFNTLTTALAKIFGFYQVEFKNSMNGKTFKMDLLIMENLFYNRKTTRIFDLKGSMRNRHVKQTGKENEVLLDENMVEYIYESPVFVKEQLKKLLRGSLFNDTSFLSAMDVMDYSLVIGIDDPSGKLYVGIIDWLRTFTWDKKVENWVKGKSLVGKKGKDPTIVTPKQYRTRFREAMDRYILEVPDIWYEGSN</sequence>
<dbReference type="SUPFAM" id="SSF52029">
    <property type="entry name" value="GroEL apical domain-like"/>
    <property type="match status" value="1"/>
</dbReference>
<dbReference type="GO" id="GO:0005524">
    <property type="term" value="F:ATP binding"/>
    <property type="evidence" value="ECO:0007669"/>
    <property type="project" value="UniProtKB-UniRule"/>
</dbReference>
<dbReference type="FunFam" id="3.50.7.10:FF:000007">
    <property type="entry name" value="1-phosphatidylinositol 3-phosphate 5-kinase isoform X1"/>
    <property type="match status" value="1"/>
</dbReference>
<name>A0A8H7GV02_9ASCO</name>
<dbReference type="SMART" id="SM00064">
    <property type="entry name" value="FYVE"/>
    <property type="match status" value="1"/>
</dbReference>
<feature type="domain" description="FYVE-type" evidence="19">
    <location>
        <begin position="428"/>
        <end position="501"/>
    </location>
</feature>
<dbReference type="PROSITE" id="PS51455">
    <property type="entry name" value="PIPK"/>
    <property type="match status" value="1"/>
</dbReference>
<proteinExistence type="predicted"/>
<dbReference type="InterPro" id="IPR044769">
    <property type="entry name" value="PIKfyve_PIPKc"/>
</dbReference>
<evidence type="ECO:0000256" key="1">
    <source>
        <dbReference type="ARBA" id="ARBA00000768"/>
    </source>
</evidence>
<keyword evidence="12" id="KW-0833">Ubl conjugation pathway</keyword>
<reference evidence="21" key="1">
    <citation type="submission" date="2020-10" db="EMBL/GenBank/DDBJ databases">
        <title>The Whole-Genome Sequence of Metschnikowia persimmonesis, a Novel Endophytic Yeast Species Isolated from Medicinal Plant Diospyros kaki Thumb.</title>
        <authorList>
            <person name="Rahmat E."/>
            <person name="Kang Y."/>
        </authorList>
    </citation>
    <scope>NUCLEOTIDE SEQUENCE</scope>
    <source>
        <strain evidence="21">KIOM G15050</strain>
    </source>
</reference>
<feature type="region of interest" description="Disordered" evidence="18">
    <location>
        <begin position="1714"/>
        <end position="1746"/>
    </location>
</feature>
<feature type="region of interest" description="Disordered" evidence="18">
    <location>
        <begin position="113"/>
        <end position="197"/>
    </location>
</feature>
<dbReference type="InterPro" id="IPR027484">
    <property type="entry name" value="PInositol-4-P-5-kinase_N"/>
</dbReference>
<comment type="caution">
    <text evidence="21">The sequence shown here is derived from an EMBL/GenBank/DDBJ whole genome shotgun (WGS) entry which is preliminary data.</text>
</comment>
<evidence type="ECO:0000256" key="11">
    <source>
        <dbReference type="ARBA" id="ARBA00022777"/>
    </source>
</evidence>
<dbReference type="FunFam" id="3.30.800.10:FF:000005">
    <property type="entry name" value="1-phosphatidylinositol-3-phosphate 5-kinase (Fab1)"/>
    <property type="match status" value="1"/>
</dbReference>
<evidence type="ECO:0000256" key="6">
    <source>
        <dbReference type="ARBA" id="ARBA00022679"/>
    </source>
</evidence>
<feature type="compositionally biased region" description="Basic and acidic residues" evidence="18">
    <location>
        <begin position="1889"/>
        <end position="1924"/>
    </location>
</feature>
<evidence type="ECO:0000313" key="22">
    <source>
        <dbReference type="Proteomes" id="UP000649328"/>
    </source>
</evidence>
<dbReference type="InterPro" id="IPR002498">
    <property type="entry name" value="PInositol-4-P-4/5-kinase_core"/>
</dbReference>
<dbReference type="Proteomes" id="UP000649328">
    <property type="component" value="Unassembled WGS sequence"/>
</dbReference>
<evidence type="ECO:0000256" key="5">
    <source>
        <dbReference type="ARBA" id="ARBA00022490"/>
    </source>
</evidence>
<keyword evidence="7" id="KW-0479">Metal-binding</keyword>
<dbReference type="InterPro" id="IPR027483">
    <property type="entry name" value="PInositol-4-P-4/5-kinase_C_sf"/>
</dbReference>
<keyword evidence="5" id="KW-0963">Cytoplasm</keyword>
<keyword evidence="6 17" id="KW-0808">Transferase</keyword>
<keyword evidence="11 17" id="KW-0418">Kinase</keyword>
<dbReference type="Pfam" id="PF00118">
    <property type="entry name" value="Cpn60_TCP1"/>
    <property type="match status" value="1"/>
</dbReference>
<dbReference type="Pfam" id="PF01504">
    <property type="entry name" value="PIP5K"/>
    <property type="match status" value="2"/>
</dbReference>
<dbReference type="SUPFAM" id="SSF57903">
    <property type="entry name" value="FYVE/PHD zinc finger"/>
    <property type="match status" value="1"/>
</dbReference>
<dbReference type="InterPro" id="IPR027409">
    <property type="entry name" value="GroEL-like_apical_dom_sf"/>
</dbReference>
<dbReference type="GO" id="GO:0008270">
    <property type="term" value="F:zinc ion binding"/>
    <property type="evidence" value="ECO:0007669"/>
    <property type="project" value="UniProtKB-KW"/>
</dbReference>
<evidence type="ECO:0000256" key="9">
    <source>
        <dbReference type="ARBA" id="ARBA00022753"/>
    </source>
</evidence>
<keyword evidence="8 17" id="KW-0547">Nucleotide-binding</keyword>
<feature type="compositionally biased region" description="Basic and acidic residues" evidence="18">
    <location>
        <begin position="1714"/>
        <end position="1724"/>
    </location>
</feature>
<feature type="region of interest" description="Disordered" evidence="18">
    <location>
        <begin position="1870"/>
        <end position="1929"/>
    </location>
</feature>
<dbReference type="InterPro" id="IPR000306">
    <property type="entry name" value="Znf_FYVE"/>
</dbReference>
<dbReference type="EC" id="2.7.1.150" evidence="4"/>
<dbReference type="FunFam" id="3.30.810.10:FF:000001">
    <property type="entry name" value="1-phosphatidylinositol 3-phosphate 5-kinase FAB1"/>
    <property type="match status" value="1"/>
</dbReference>
<dbReference type="Gene3D" id="3.30.800.10">
    <property type="entry name" value="Phosphatidylinositol Phosphate Kinase II Beta"/>
    <property type="match status" value="1"/>
</dbReference>
<dbReference type="GO" id="GO:0010008">
    <property type="term" value="C:endosome membrane"/>
    <property type="evidence" value="ECO:0007669"/>
    <property type="project" value="TreeGrafter"/>
</dbReference>
<dbReference type="CDD" id="cd17300">
    <property type="entry name" value="PIPKc_PIKfyve"/>
    <property type="match status" value="1"/>
</dbReference>
<dbReference type="GO" id="GO:0046854">
    <property type="term" value="P:phosphatidylinositol phosphate biosynthetic process"/>
    <property type="evidence" value="ECO:0007669"/>
    <property type="project" value="TreeGrafter"/>
</dbReference>
<dbReference type="EMBL" id="JACBPP010000003">
    <property type="protein sequence ID" value="KAF8003034.1"/>
    <property type="molecule type" value="Genomic_DNA"/>
</dbReference>
<dbReference type="GO" id="GO:0000285">
    <property type="term" value="F:1-phosphatidylinositol-3-phosphate 5-kinase activity"/>
    <property type="evidence" value="ECO:0007669"/>
    <property type="project" value="UniProtKB-EC"/>
</dbReference>
<feature type="compositionally biased region" description="Acidic residues" evidence="18">
    <location>
        <begin position="716"/>
        <end position="731"/>
    </location>
</feature>
<evidence type="ECO:0000259" key="20">
    <source>
        <dbReference type="PROSITE" id="PS51455"/>
    </source>
</evidence>
<dbReference type="FunFam" id="3.30.40.10:FF:000510">
    <property type="entry name" value="Phosphatidylinositol 3,5-kinase"/>
    <property type="match status" value="1"/>
</dbReference>
<dbReference type="PANTHER" id="PTHR45748:SF7">
    <property type="entry name" value="1-PHOSPHATIDYLINOSITOL 3-PHOSPHATE 5-KINASE-RELATED"/>
    <property type="match status" value="1"/>
</dbReference>
<feature type="domain" description="PIPK" evidence="20">
    <location>
        <begin position="1998"/>
        <end position="2328"/>
    </location>
</feature>
<feature type="compositionally biased region" description="Basic residues" evidence="18">
    <location>
        <begin position="398"/>
        <end position="409"/>
    </location>
</feature>
<evidence type="ECO:0000256" key="14">
    <source>
        <dbReference type="ARBA" id="ARBA00022840"/>
    </source>
</evidence>
<dbReference type="GO" id="GO:0032266">
    <property type="term" value="F:phosphatidylinositol-3-phosphate binding"/>
    <property type="evidence" value="ECO:0007669"/>
    <property type="project" value="UniProtKB-ARBA"/>
</dbReference>
<dbReference type="InterPro" id="IPR002423">
    <property type="entry name" value="Cpn60/GroEL/TCP-1"/>
</dbReference>